<keyword evidence="1" id="KW-0812">Transmembrane</keyword>
<proteinExistence type="predicted"/>
<evidence type="ECO:0000256" key="1">
    <source>
        <dbReference type="SAM" id="Phobius"/>
    </source>
</evidence>
<keyword evidence="1" id="KW-0472">Membrane</keyword>
<reference evidence="2 3" key="1">
    <citation type="submission" date="2019-10" db="EMBL/GenBank/DDBJ databases">
        <title>Actinomadura rubteroloni sp. nov. and Actinomadura macrotermitis sp. nov., isolated from the gut of fungus growing-termite Macrotermes natalensis.</title>
        <authorList>
            <person name="Benndorf R."/>
            <person name="Martin K."/>
            <person name="Kuefner M."/>
            <person name="De Beer W."/>
            <person name="Kaster A.-K."/>
            <person name="Vollmers J."/>
            <person name="Poulsen M."/>
            <person name="Beemelmanns C."/>
        </authorList>
    </citation>
    <scope>NUCLEOTIDE SEQUENCE [LARGE SCALE GENOMIC DNA]</scope>
    <source>
        <strain evidence="2 3">RB68</strain>
    </source>
</reference>
<feature type="transmembrane region" description="Helical" evidence="1">
    <location>
        <begin position="20"/>
        <end position="41"/>
    </location>
</feature>
<organism evidence="2 3">
    <name type="scientific">Actinomadura macrotermitis</name>
    <dbReference type="NCBI Taxonomy" id="2585200"/>
    <lineage>
        <taxon>Bacteria</taxon>
        <taxon>Bacillati</taxon>
        <taxon>Actinomycetota</taxon>
        <taxon>Actinomycetes</taxon>
        <taxon>Streptosporangiales</taxon>
        <taxon>Thermomonosporaceae</taxon>
        <taxon>Actinomadura</taxon>
    </lineage>
</organism>
<comment type="caution">
    <text evidence="2">The sequence shown here is derived from an EMBL/GenBank/DDBJ whole genome shotgun (WGS) entry which is preliminary data.</text>
</comment>
<evidence type="ECO:0000313" key="2">
    <source>
        <dbReference type="EMBL" id="MQY04249.1"/>
    </source>
</evidence>
<sequence>MARAFSGDVTAVKLTRTKALILGIATILVAGLAAAVAYLTVGSDKELHYETQRQLRNGLPSAATAELQRRGITLEGGLTCQDVPGWNKEKMRASCTGRTADNKSVQVLGSGEEATRKQWYTILVDGGPVVQNARCLGTDCRRKD</sequence>
<dbReference type="EMBL" id="WEGH01000001">
    <property type="protein sequence ID" value="MQY04249.1"/>
    <property type="molecule type" value="Genomic_DNA"/>
</dbReference>
<evidence type="ECO:0000313" key="3">
    <source>
        <dbReference type="Proteomes" id="UP000487268"/>
    </source>
</evidence>
<dbReference type="Proteomes" id="UP000487268">
    <property type="component" value="Unassembled WGS sequence"/>
</dbReference>
<keyword evidence="1" id="KW-1133">Transmembrane helix</keyword>
<dbReference type="AlphaFoldDB" id="A0A7K0BSU8"/>
<accession>A0A7K0BSU8</accession>
<gene>
    <name evidence="2" type="ORF">ACRB68_23000</name>
</gene>
<keyword evidence="3" id="KW-1185">Reference proteome</keyword>
<name>A0A7K0BSU8_9ACTN</name>
<protein>
    <recommendedName>
        <fullName evidence="4">DUF4333 domain-containing protein</fullName>
    </recommendedName>
</protein>
<evidence type="ECO:0008006" key="4">
    <source>
        <dbReference type="Google" id="ProtNLM"/>
    </source>
</evidence>